<feature type="transmembrane region" description="Helical" evidence="2">
    <location>
        <begin position="132"/>
        <end position="152"/>
    </location>
</feature>
<keyword evidence="2" id="KW-0812">Transmembrane</keyword>
<evidence type="ECO:0000256" key="1">
    <source>
        <dbReference type="SAM" id="MobiDB-lite"/>
    </source>
</evidence>
<feature type="transmembrane region" description="Helical" evidence="2">
    <location>
        <begin position="158"/>
        <end position="176"/>
    </location>
</feature>
<proteinExistence type="predicted"/>
<dbReference type="EMBL" id="CP019384">
    <property type="protein sequence ID" value="QAT17319.1"/>
    <property type="molecule type" value="Genomic_DNA"/>
</dbReference>
<keyword evidence="2" id="KW-0472">Membrane</keyword>
<dbReference type="Proteomes" id="UP000287243">
    <property type="component" value="Chromosome"/>
</dbReference>
<evidence type="ECO:0000313" key="4">
    <source>
        <dbReference type="Proteomes" id="UP000287243"/>
    </source>
</evidence>
<feature type="compositionally biased region" description="Basic and acidic residues" evidence="1">
    <location>
        <begin position="239"/>
        <end position="250"/>
    </location>
</feature>
<gene>
    <name evidence="3" type="ORF">BU251_06025</name>
</gene>
<keyword evidence="4" id="KW-1185">Reference proteome</keyword>
<dbReference type="KEGG" id="vai:BU251_06025"/>
<organism evidence="3 4">
    <name type="scientific">Velamenicoccus archaeovorus</name>
    <dbReference type="NCBI Taxonomy" id="1930593"/>
    <lineage>
        <taxon>Bacteria</taxon>
        <taxon>Pseudomonadati</taxon>
        <taxon>Candidatus Omnitrophota</taxon>
        <taxon>Candidatus Velamenicoccus</taxon>
    </lineage>
</organism>
<evidence type="ECO:0000256" key="2">
    <source>
        <dbReference type="SAM" id="Phobius"/>
    </source>
</evidence>
<dbReference type="AlphaFoldDB" id="A0A410P558"/>
<reference evidence="3 4" key="1">
    <citation type="submission" date="2017-01" db="EMBL/GenBank/DDBJ databases">
        <title>First insights into the biology of 'candidatus Vampirococcus archaeovorus'.</title>
        <authorList>
            <person name="Kizina J."/>
            <person name="Jordan S."/>
            <person name="Stueber K."/>
            <person name="Reinhardt R."/>
            <person name="Harder J."/>
        </authorList>
    </citation>
    <scope>NUCLEOTIDE SEQUENCE [LARGE SCALE GENOMIC DNA]</scope>
    <source>
        <strain evidence="3 4">LiM</strain>
    </source>
</reference>
<protein>
    <submittedName>
        <fullName evidence="3">Uncharacterized protein</fullName>
    </submittedName>
</protein>
<sequence>MRSIFDCRFSFFFFWFPASLTTMPEKPEKTAEIEEHIKDIQEISIAIDSWDDVFSDFDPSPIDQRILSEDFLSELKKRYRETQRGEFVITIYAPASLKDEVTEKLVNKRLKQYFKFRHLSLQKEIALAIRKGSLFVVGGIASLSSLTMLTYFQMLDKLALELIAIILMPLGWFGVWEGFSRIIEPAPLLKQDLELFGKLSKAAFKFKYAGSQEEAAVVPAAKQEARHETKSAGTVVQEAKTESKEEKEVK</sequence>
<name>A0A410P558_VELA1</name>
<accession>A0A410P558</accession>
<keyword evidence="2" id="KW-1133">Transmembrane helix</keyword>
<evidence type="ECO:0000313" key="3">
    <source>
        <dbReference type="EMBL" id="QAT17319.1"/>
    </source>
</evidence>
<feature type="region of interest" description="Disordered" evidence="1">
    <location>
        <begin position="220"/>
        <end position="250"/>
    </location>
</feature>